<evidence type="ECO:0000313" key="2">
    <source>
        <dbReference type="Proteomes" id="UP000222624"/>
    </source>
</evidence>
<sequence>MAKFNKFGREFLLNKAACPDVVYWALRFSDEGFWNADKDSWMGAFNIRIDKTTILLHTSNENDDTNFLKFLWKLHKLETAIKQFMETAKKGPKGFKSTRTWLNPENTKGEHYFNGYVVQSFEEASFSRISIADCNRSIIMSFADETIGGRWAKRENRDNYRRLESIIKQIGAIREAAKQINEKVAARPPVKEDRVPVSTTKITVR</sequence>
<dbReference type="Proteomes" id="UP000222624">
    <property type="component" value="Genome"/>
</dbReference>
<organism evidence="1 2">
    <name type="scientific">Erwinia phage vB_EamM_Joad</name>
    <dbReference type="NCBI Taxonomy" id="2026081"/>
    <lineage>
        <taxon>Viruses</taxon>
        <taxon>Duplodnaviria</taxon>
        <taxon>Heunggongvirae</taxon>
        <taxon>Uroviricota</taxon>
        <taxon>Caudoviricetes</taxon>
        <taxon>Chimalliviridae</taxon>
        <taxon>Risingsunvirus</taxon>
        <taxon>Risingsunvirus risingsun</taxon>
    </lineage>
</organism>
<dbReference type="EMBL" id="MF459647">
    <property type="protein sequence ID" value="ASU03732.1"/>
    <property type="molecule type" value="Genomic_DNA"/>
</dbReference>
<accession>A0A223LIC0</accession>
<evidence type="ECO:0000313" key="1">
    <source>
        <dbReference type="EMBL" id="ASU03732.1"/>
    </source>
</evidence>
<gene>
    <name evidence="1" type="ORF">JOAD_183</name>
</gene>
<protein>
    <submittedName>
        <fullName evidence="1">Uncharacterized protein</fullName>
    </submittedName>
</protein>
<reference evidence="2" key="1">
    <citation type="submission" date="2017-07" db="EMBL/GenBank/DDBJ databases">
        <authorList>
            <person name="Bickmore M.X."/>
            <person name="Vaden K."/>
            <person name="Brady T.S."/>
            <person name="Tateoka O.B."/>
            <person name="Carter J.L."/>
            <person name="Pape J.A."/>
            <person name="Robinson D.M."/>
            <person name="Russell K.A."/>
            <person name="Staley L.A."/>
            <person name="Stettler J.M."/>
            <person name="Townsend M.H."/>
            <person name="Wienclaw T."/>
            <person name="Williamson T.L."/>
            <person name="Kruger J.L."/>
            <person name="Berg J.A."/>
            <person name="Sharma R."/>
            <person name="Payne A.M."/>
            <person name="Fajardo C.P."/>
            <person name="Breakwell D.P."/>
            <person name="Hope S."/>
            <person name="Grose J.H."/>
        </authorList>
    </citation>
    <scope>NUCLEOTIDE SEQUENCE [LARGE SCALE GENOMIC DNA]</scope>
</reference>
<name>A0A223LIC0_9CAUD</name>
<proteinExistence type="predicted"/>